<name>A0A2J7Z1C8_STRMQ</name>
<evidence type="ECO:0000313" key="3">
    <source>
        <dbReference type="Proteomes" id="UP000236520"/>
    </source>
</evidence>
<evidence type="ECO:0000256" key="1">
    <source>
        <dbReference type="SAM" id="MobiDB-lite"/>
    </source>
</evidence>
<dbReference type="EMBL" id="LJIW01000001">
    <property type="protein sequence ID" value="PNG94087.1"/>
    <property type="molecule type" value="Genomic_DNA"/>
</dbReference>
<evidence type="ECO:0000313" key="2">
    <source>
        <dbReference type="EMBL" id="PNG94087.1"/>
    </source>
</evidence>
<dbReference type="Proteomes" id="UP000236520">
    <property type="component" value="Unassembled WGS sequence"/>
</dbReference>
<sequence length="139" mass="14670">MELGGAAAPSFGAPLDGPRSSSRRTVAWALRAVIPARQLNSLAGQAGFAAQMPESREMPQGVAGRFQPVFDVAAHMPAEGCEQEGGTGGLRRDGHGTSLGREFQFDCNLWVRQSPLLAVNGAVEYPPPAFQYGRNTTSA</sequence>
<dbReference type="AlphaFoldDB" id="A0A2J7Z1C8"/>
<feature type="region of interest" description="Disordered" evidence="1">
    <location>
        <begin position="1"/>
        <end position="21"/>
    </location>
</feature>
<proteinExistence type="predicted"/>
<protein>
    <submittedName>
        <fullName evidence="2">Uncharacterized protein</fullName>
    </submittedName>
</protein>
<accession>A0A2J7Z1C8</accession>
<gene>
    <name evidence="2" type="ORF">SMF913_10112</name>
</gene>
<comment type="caution">
    <text evidence="2">The sequence shown here is derived from an EMBL/GenBank/DDBJ whole genome shotgun (WGS) entry which is preliminary data.</text>
</comment>
<reference evidence="2 3" key="1">
    <citation type="submission" date="2015-09" db="EMBL/GenBank/DDBJ databases">
        <title>Genome sequence, genome mining and natural product profiling of a biocontrol bacterium Streptomyces malaysiensis F913.</title>
        <authorList>
            <person name="Xu Y."/>
            <person name="Wei J."/>
            <person name="Xie J."/>
            <person name="Li T."/>
            <person name="Zhou Z."/>
        </authorList>
    </citation>
    <scope>NUCLEOTIDE SEQUENCE [LARGE SCALE GENOMIC DNA]</scope>
    <source>
        <strain evidence="2 3">F913</strain>
    </source>
</reference>
<keyword evidence="3" id="KW-1185">Reference proteome</keyword>
<organism evidence="2 3">
    <name type="scientific">Streptomyces malaysiensis</name>
    <dbReference type="NCBI Taxonomy" id="92644"/>
    <lineage>
        <taxon>Bacteria</taxon>
        <taxon>Bacillati</taxon>
        <taxon>Actinomycetota</taxon>
        <taxon>Actinomycetes</taxon>
        <taxon>Kitasatosporales</taxon>
        <taxon>Streptomycetaceae</taxon>
        <taxon>Streptomyces</taxon>
        <taxon>Streptomyces violaceusniger group</taxon>
    </lineage>
</organism>